<comment type="caution">
    <text evidence="2">The sequence shown here is derived from an EMBL/GenBank/DDBJ whole genome shotgun (WGS) entry which is preliminary data.</text>
</comment>
<protein>
    <recommendedName>
        <fullName evidence="4">Bacterial CdiA-CT RNAse A domain-containing protein</fullName>
    </recommendedName>
</protein>
<evidence type="ECO:0000256" key="1">
    <source>
        <dbReference type="SAM" id="MobiDB-lite"/>
    </source>
</evidence>
<dbReference type="EMBL" id="JAHBAY010000010">
    <property type="protein sequence ID" value="MBT0771871.1"/>
    <property type="molecule type" value="Genomic_DNA"/>
</dbReference>
<accession>A0ABS5TL98</accession>
<dbReference type="Proteomes" id="UP001197247">
    <property type="component" value="Unassembled WGS sequence"/>
</dbReference>
<name>A0ABS5TL98_9ACTN</name>
<proteinExistence type="predicted"/>
<evidence type="ECO:0000313" key="2">
    <source>
        <dbReference type="EMBL" id="MBT0771871.1"/>
    </source>
</evidence>
<dbReference type="RefSeq" id="WP_214158239.1">
    <property type="nucleotide sequence ID" value="NZ_JAHBAY010000010.1"/>
</dbReference>
<evidence type="ECO:0008006" key="4">
    <source>
        <dbReference type="Google" id="ProtNLM"/>
    </source>
</evidence>
<evidence type="ECO:0000313" key="3">
    <source>
        <dbReference type="Proteomes" id="UP001197247"/>
    </source>
</evidence>
<sequence>MTTRTAAISGAVKAVTAAAAGHAAQARRLGEAAQQEAESALWHGWDGVADGYENARGRLDEAAERLDGVEECTRRAVEVVDGIPEVPSLTGVRESLEAADGVLHDAATLLDEAMLLADEARALLEATGGEDGTGLGGDLVEQLRATGEALAVARAGIADETGRCAAPAPTRGADAPVAEEVRIAERLEELRRDGHGPQRHGSGVTGQQLLDRALYWIDPMTGTTTDGDHGGQHLCGREATKILTDADYVSAEEFVRGSAAFEQKRNEAETAHNSRLQVLVPLSDIFGPAYRQHVSGIRRTGSKTKPTGDPQGSSPPVPVDFSGGSMKAIYTRRADGIWRLKTMYPVLPKE</sequence>
<organism evidence="2 3">
    <name type="scientific">Kineosporia corallincola</name>
    <dbReference type="NCBI Taxonomy" id="2835133"/>
    <lineage>
        <taxon>Bacteria</taxon>
        <taxon>Bacillati</taxon>
        <taxon>Actinomycetota</taxon>
        <taxon>Actinomycetes</taxon>
        <taxon>Kineosporiales</taxon>
        <taxon>Kineosporiaceae</taxon>
        <taxon>Kineosporia</taxon>
    </lineage>
</organism>
<feature type="region of interest" description="Disordered" evidence="1">
    <location>
        <begin position="296"/>
        <end position="321"/>
    </location>
</feature>
<gene>
    <name evidence="2" type="ORF">KIH74_23215</name>
</gene>
<keyword evidence="3" id="KW-1185">Reference proteome</keyword>
<reference evidence="2 3" key="1">
    <citation type="submission" date="2021-05" db="EMBL/GenBank/DDBJ databases">
        <title>Kineosporia and Streptomyces sp. nov. two new marine actinobacteria isolated from Coral.</title>
        <authorList>
            <person name="Buangrab K."/>
            <person name="Sutthacheep M."/>
            <person name="Yeemin T."/>
            <person name="Harunari E."/>
            <person name="Igarashi Y."/>
            <person name="Kanchanasin P."/>
            <person name="Tanasupawat S."/>
            <person name="Phongsopitanun W."/>
        </authorList>
    </citation>
    <scope>NUCLEOTIDE SEQUENCE [LARGE SCALE GENOMIC DNA]</scope>
    <source>
        <strain evidence="2 3">J2-2</strain>
    </source>
</reference>